<dbReference type="RefSeq" id="WP_104710060.1">
    <property type="nucleotide sequence ID" value="NZ_PTRA01000001.1"/>
</dbReference>
<name>A0A2S7IMC3_9BACT</name>
<keyword evidence="3" id="KW-1185">Reference proteome</keyword>
<evidence type="ECO:0008006" key="4">
    <source>
        <dbReference type="Google" id="ProtNLM"/>
    </source>
</evidence>
<proteinExistence type="predicted"/>
<comment type="caution">
    <text evidence="2">The sequence shown here is derived from an EMBL/GenBank/DDBJ whole genome shotgun (WGS) entry which is preliminary data.</text>
</comment>
<evidence type="ECO:0000313" key="3">
    <source>
        <dbReference type="Proteomes" id="UP000239590"/>
    </source>
</evidence>
<dbReference type="Proteomes" id="UP000239590">
    <property type="component" value="Unassembled WGS sequence"/>
</dbReference>
<keyword evidence="1" id="KW-0732">Signal</keyword>
<dbReference type="SUPFAM" id="SSF49464">
    <property type="entry name" value="Carboxypeptidase regulatory domain-like"/>
    <property type="match status" value="1"/>
</dbReference>
<dbReference type="OrthoDB" id="1223654at2"/>
<evidence type="ECO:0000256" key="1">
    <source>
        <dbReference type="SAM" id="SignalP"/>
    </source>
</evidence>
<accession>A0A2S7IMC3</accession>
<protein>
    <recommendedName>
        <fullName evidence="4">Carboxypeptidase-like regulatory domain-containing protein</fullName>
    </recommendedName>
</protein>
<reference evidence="3" key="1">
    <citation type="submission" date="2018-02" db="EMBL/GenBank/DDBJ databases">
        <title>Genome sequencing of Solimonas sp. HR-BB.</title>
        <authorList>
            <person name="Lee Y."/>
            <person name="Jeon C.O."/>
        </authorList>
    </citation>
    <scope>NUCLEOTIDE SEQUENCE [LARGE SCALE GENOMIC DNA]</scope>
    <source>
        <strain evidence="3">HR-U</strain>
    </source>
</reference>
<dbReference type="Pfam" id="PF13715">
    <property type="entry name" value="CarbopepD_reg_2"/>
    <property type="match status" value="1"/>
</dbReference>
<dbReference type="EMBL" id="PTRA01000001">
    <property type="protein sequence ID" value="PQA58893.1"/>
    <property type="molecule type" value="Genomic_DNA"/>
</dbReference>
<evidence type="ECO:0000313" key="2">
    <source>
        <dbReference type="EMBL" id="PQA58893.1"/>
    </source>
</evidence>
<dbReference type="InterPro" id="IPR008969">
    <property type="entry name" value="CarboxyPept-like_regulatory"/>
</dbReference>
<feature type="chain" id="PRO_5015522922" description="Carboxypeptidase-like regulatory domain-containing protein" evidence="1">
    <location>
        <begin position="20"/>
        <end position="377"/>
    </location>
</feature>
<sequence>MKPLLGLILFLTFSFTVGAQQTLRGRVLNADDRKPLPFANVFLANTTRGTTTNEAGEFTLNQLPAGTLELVVSYVGYQTQTQTIQTDNRSASLEILLKANPELLAEVKVKTKRDKHWKQRYERFVSMFLGATENARQCTILNSDVLWITEDSTKQWLTAGAREPLIIENQALGYRIKYQLEGFSYHRTQGYVSYLGYPVYEELPTTSSETMSRWKRNRNRAYYGSLTHFLRSLHNGTLASEGFIVQRMANPAHSPMNALALAGKKLSRSEVDRYRSYQVLEEPLRSDDLLVKRLHTAEQSIMTFPGAIQVTYTKEMDFPSRPGMSQRPQTSVIELLSQMVRIQANGQYFPSLDLLVSGYFVYEKTGDSLPFDFQPYP</sequence>
<feature type="signal peptide" evidence="1">
    <location>
        <begin position="1"/>
        <end position="19"/>
    </location>
</feature>
<dbReference type="AlphaFoldDB" id="A0A2S7IMC3"/>
<dbReference type="Gene3D" id="2.60.40.1120">
    <property type="entry name" value="Carboxypeptidase-like, regulatory domain"/>
    <property type="match status" value="1"/>
</dbReference>
<gene>
    <name evidence="2" type="ORF">C5O19_04325</name>
</gene>
<organism evidence="2 3">
    <name type="scientific">Siphonobacter curvatus</name>
    <dbReference type="NCBI Taxonomy" id="2094562"/>
    <lineage>
        <taxon>Bacteria</taxon>
        <taxon>Pseudomonadati</taxon>
        <taxon>Bacteroidota</taxon>
        <taxon>Cytophagia</taxon>
        <taxon>Cytophagales</taxon>
        <taxon>Cytophagaceae</taxon>
        <taxon>Siphonobacter</taxon>
    </lineage>
</organism>